<dbReference type="SUPFAM" id="SSF57903">
    <property type="entry name" value="FYVE/PHD zinc finger"/>
    <property type="match status" value="1"/>
</dbReference>
<evidence type="ECO:0000313" key="4">
    <source>
        <dbReference type="Proteomes" id="UP001444661"/>
    </source>
</evidence>
<dbReference type="EMBL" id="JAQQWK010000001">
    <property type="protein sequence ID" value="KAK8055776.1"/>
    <property type="molecule type" value="Genomic_DNA"/>
</dbReference>
<dbReference type="CDD" id="cd04370">
    <property type="entry name" value="BAH"/>
    <property type="match status" value="1"/>
</dbReference>
<feature type="region of interest" description="Disordered" evidence="1">
    <location>
        <begin position="1"/>
        <end position="76"/>
    </location>
</feature>
<evidence type="ECO:0000259" key="2">
    <source>
        <dbReference type="PROSITE" id="PS51038"/>
    </source>
</evidence>
<evidence type="ECO:0000313" key="3">
    <source>
        <dbReference type="EMBL" id="KAK8055776.1"/>
    </source>
</evidence>
<feature type="domain" description="BAH" evidence="2">
    <location>
        <begin position="119"/>
        <end position="241"/>
    </location>
</feature>
<dbReference type="InterPro" id="IPR043151">
    <property type="entry name" value="BAH_sf"/>
</dbReference>
<dbReference type="Gene3D" id="2.30.30.490">
    <property type="match status" value="1"/>
</dbReference>
<keyword evidence="4" id="KW-1185">Reference proteome</keyword>
<reference evidence="3 4" key="1">
    <citation type="submission" date="2023-01" db="EMBL/GenBank/DDBJ databases">
        <title>Analysis of 21 Apiospora genomes using comparative genomics revels a genus with tremendous synthesis potential of carbohydrate active enzymes and secondary metabolites.</title>
        <authorList>
            <person name="Sorensen T."/>
        </authorList>
    </citation>
    <scope>NUCLEOTIDE SEQUENCE [LARGE SCALE GENOMIC DNA]</scope>
    <source>
        <strain evidence="3 4">CBS 33761</strain>
    </source>
</reference>
<feature type="compositionally biased region" description="Basic and acidic residues" evidence="1">
    <location>
        <begin position="325"/>
        <end position="339"/>
    </location>
</feature>
<feature type="region of interest" description="Disordered" evidence="1">
    <location>
        <begin position="287"/>
        <end position="383"/>
    </location>
</feature>
<dbReference type="PANTHER" id="PTHR46364">
    <property type="entry name" value="OS08G0421900 PROTEIN"/>
    <property type="match status" value="1"/>
</dbReference>
<dbReference type="PROSITE" id="PS51038">
    <property type="entry name" value="BAH"/>
    <property type="match status" value="1"/>
</dbReference>
<accession>A0ABR1UC85</accession>
<protein>
    <recommendedName>
        <fullName evidence="2">BAH domain-containing protein</fullName>
    </recommendedName>
</protein>
<gene>
    <name evidence="3" type="ORF">PG993_001003</name>
</gene>
<feature type="compositionally biased region" description="Basic and acidic residues" evidence="1">
    <location>
        <begin position="287"/>
        <end position="298"/>
    </location>
</feature>
<feature type="compositionally biased region" description="Polar residues" evidence="1">
    <location>
        <begin position="354"/>
        <end position="364"/>
    </location>
</feature>
<sequence length="434" mass="49357">MATARKRPRAEKDESWAECPFKVEHPTPGDKDKKQKQKKRRRQDSEDQTPQQPQKIPLQVSPFAPTGKFKDPNNTMDRHFSVKPNEAWVGMTRYNSFVLNGIKYYSEGFIFVANSSTIQRQKNPDEAMQPRKRSDDDWVARILEIRASDEHHVYARVYWMYWPDELPSGTQDGKKYVQGRQPYHGRNELIASNHMDVINVVSVTASATVNQWDEQNEEEIQSALYWRQAIDVRTMELSSVEPRCRCNQPENPDKTLIGCNSEGCSSWLHDDCILRDALMATYERLGTDKSHRSKPVKEEDVDGEGPKRPLSPSESGAAQTTQHSIDVKPENQKTIKLADVENNAENMDVDGKDNTTIPVASSNKNEPKKRGRPRKSDAAELSASKPYEGLFEGVIRNDLSPPVVEITDLRQDVSGGEKSWTEPIKCLLCSKTIQ</sequence>
<dbReference type="InterPro" id="IPR011011">
    <property type="entry name" value="Znf_FYVE_PHD"/>
</dbReference>
<organism evidence="3 4">
    <name type="scientific">Apiospora rasikravindrae</name>
    <dbReference type="NCBI Taxonomy" id="990691"/>
    <lineage>
        <taxon>Eukaryota</taxon>
        <taxon>Fungi</taxon>
        <taxon>Dikarya</taxon>
        <taxon>Ascomycota</taxon>
        <taxon>Pezizomycotina</taxon>
        <taxon>Sordariomycetes</taxon>
        <taxon>Xylariomycetidae</taxon>
        <taxon>Amphisphaeriales</taxon>
        <taxon>Apiosporaceae</taxon>
        <taxon>Apiospora</taxon>
    </lineage>
</organism>
<evidence type="ECO:0000256" key="1">
    <source>
        <dbReference type="SAM" id="MobiDB-lite"/>
    </source>
</evidence>
<name>A0ABR1UC85_9PEZI</name>
<feature type="compositionally biased region" description="Polar residues" evidence="1">
    <location>
        <begin position="312"/>
        <end position="324"/>
    </location>
</feature>
<feature type="compositionally biased region" description="Basic and acidic residues" evidence="1">
    <location>
        <begin position="10"/>
        <end position="33"/>
    </location>
</feature>
<comment type="caution">
    <text evidence="3">The sequence shown here is derived from an EMBL/GenBank/DDBJ whole genome shotgun (WGS) entry which is preliminary data.</text>
</comment>
<proteinExistence type="predicted"/>
<dbReference type="InterPro" id="IPR001025">
    <property type="entry name" value="BAH_dom"/>
</dbReference>
<dbReference type="Proteomes" id="UP001444661">
    <property type="component" value="Unassembled WGS sequence"/>
</dbReference>